<evidence type="ECO:0000313" key="4">
    <source>
        <dbReference type="EMBL" id="CDM65602.1"/>
    </source>
</evidence>
<keyword evidence="5" id="KW-1185">Reference proteome</keyword>
<dbReference type="SMART" id="SM00635">
    <property type="entry name" value="BID_2"/>
    <property type="match status" value="4"/>
</dbReference>
<dbReference type="InterPro" id="IPR013783">
    <property type="entry name" value="Ig-like_fold"/>
</dbReference>
<organism evidence="4 5">
    <name type="scientific">Pyrinomonas methylaliphatogenes</name>
    <dbReference type="NCBI Taxonomy" id="454194"/>
    <lineage>
        <taxon>Bacteria</taxon>
        <taxon>Pseudomonadati</taxon>
        <taxon>Acidobacteriota</taxon>
        <taxon>Blastocatellia</taxon>
        <taxon>Blastocatellales</taxon>
        <taxon>Pyrinomonadaceae</taxon>
        <taxon>Pyrinomonas</taxon>
    </lineage>
</organism>
<dbReference type="InterPro" id="IPR036415">
    <property type="entry name" value="Lamin_tail_dom_sf"/>
</dbReference>
<feature type="region of interest" description="Disordered" evidence="2">
    <location>
        <begin position="1119"/>
        <end position="1146"/>
    </location>
</feature>
<feature type="domain" description="LTD" evidence="3">
    <location>
        <begin position="609"/>
        <end position="748"/>
    </location>
</feature>
<dbReference type="InterPro" id="IPR017803">
    <property type="entry name" value="CHP03437_C"/>
</dbReference>
<evidence type="ECO:0000256" key="2">
    <source>
        <dbReference type="SAM" id="MobiDB-lite"/>
    </source>
</evidence>
<protein>
    <submittedName>
        <fullName evidence="4">Periplasmic component of the Tol biopolymer transport system</fullName>
    </submittedName>
</protein>
<dbReference type="SUPFAM" id="SSF74853">
    <property type="entry name" value="Lamin A/C globular tail domain"/>
    <property type="match status" value="2"/>
</dbReference>
<dbReference type="RefSeq" id="WP_060635465.1">
    <property type="nucleotide sequence ID" value="NZ_CBXV010000005.1"/>
</dbReference>
<name>A0A0B6WY20_9BACT</name>
<dbReference type="Gene3D" id="2.60.40.1080">
    <property type="match status" value="3"/>
</dbReference>
<dbReference type="InterPro" id="IPR001322">
    <property type="entry name" value="Lamin_tail_dom"/>
</dbReference>
<dbReference type="Gene3D" id="2.120.10.30">
    <property type="entry name" value="TolB, C-terminal domain"/>
    <property type="match status" value="1"/>
</dbReference>
<dbReference type="Pfam" id="PF00932">
    <property type="entry name" value="LTD"/>
    <property type="match status" value="2"/>
</dbReference>
<evidence type="ECO:0000259" key="3">
    <source>
        <dbReference type="PROSITE" id="PS51841"/>
    </source>
</evidence>
<dbReference type="NCBIfam" id="TIGR03437">
    <property type="entry name" value="Soli_cterm"/>
    <property type="match status" value="1"/>
</dbReference>
<dbReference type="SUPFAM" id="SSF82171">
    <property type="entry name" value="DPP6 N-terminal domain-like"/>
    <property type="match status" value="1"/>
</dbReference>
<sequence length="1558" mass="161278">MPHIGPFLIFVLLWASFQQTPTLEFKTEIAIRRVTSTPETALNLNPTLSGDGKTIVFESSADIAGAGGPPSFRVIRANGAFSQIAATRAFTPAVSEDGRRVAFSTADDPLGQNRDRNLEIFLFDGSQLRQITHTSPTDVSRRTQEGCFAPSISDDGRLIAFYSNRDLTGQNPDMNFEIFIYDAATQSLSQLTNTAGVRGSLEPKLSGDGSHLAYVRDLAPQGTSAAACDLVLRDLASGEEETIAANLEGLALTRGRAISDDGRRMVYEARMGSATQVFLFDGRNRLTRQITSLTARQNDVPFNATISGDGSRIAFATRRNFGGFNSDGSVELYVYDLPTRSAFPVTRAPSGAAAEVISSLSDDGTIIAFNFARLLSGPVSDAALANNSEIYTATLPARPPFSTDATITSAPLLGSGPVNLLAPDSIAIATGNNFAFDALQAQRQPDGSFPLNLGGVTVTVNGRPAQLFYVSPTQVNFHVPAETEIGPAEIVVTNPDGFQTRVMANIIRTLPALFTDRSGEAIALDADTFLRSPFGPMTRRLAIFATGVRRAGSFAVLLNGRPAPIETLVPVPSLPGLDQINVALDARPAGPATVEIVADGRNSNRATITFSGARRSALVINEVLFDPPDGALGDANRDGVRSGSDDEFIELVNASGDALDLSNWTVEVRAAGDARASVRHVFAAGTQLAAGDAIVVFGGGNFDARNPAFGGAQVVAASAGNLSLNNSGALITVRDATGAIIDEFAYGTPQDDFAGSGINQSVTRSPDIAGAFVRHLSAQGAAGRRFSPGTRADGSFFIARAASLASVSLEPPALALVEGQTATLTARALDQYGRPFERASFAFASSDDAIATVTAVNVVGAEATATVRALRAGTAQLALTASDGATTITRAATVSVAPAPPRVTRLEIEPKQASVNRGNVRQFAARAFNERGEEITGVRFDWSTTDAEIATANTQGEARGVGVGRVKVRVSAPDGMGGTISDEATLEVRLPLVINEILADVPPDDPATRNIEGDANRDGTRNSADDEFIELVNASSEPVDISNVTISDSTATRFTFPANTRLDAGRAAVIFGGGAAPRNDPAFGGALIFTANSLGLNDGGDAVHVRLRVGGADVTVASQSYGSSGGPVAPSDQSLTRSPDASIDSAGGELTAHANAVNAQGRLFSPGTRADGTPFGSPPIARIEIIPASASARTGQSATFMARAFTVANGAERELSNVSFIWSASDANRADLAPTAGPSTTATALAAGTVTIRARAGGQEAVATLTITPVVASVDLNPDAATVGIGNSVTFTATARDAQGREVPGIAFDFSLRDAQPAGVATVIAQTADTITVRADRVGSVNVVARYTRPDDGAVLEDSSALTVRAAGPAVPAPGQIVINEALVAFSSSTAETRNDFIELLNKTDQPLDISGLTITFRSSGAGNAPATVQLPGSVGSGTVIIGPRSYFLVVNGAETFGVAADYNAGAGNLDLNGTTGAIKIEIGGTKLDGFAYQGGSSPPAAPFNSYGEGAIFAFTSGATNDLIRSPDGADTNDNARDFRRNGSTSNVSPKRANPTIP</sequence>
<dbReference type="Gene3D" id="2.60.40.1260">
    <property type="entry name" value="Lamin Tail domain"/>
    <property type="match status" value="2"/>
</dbReference>
<accession>A0A0B6WY20</accession>
<proteinExistence type="inferred from homology"/>
<evidence type="ECO:0000256" key="1">
    <source>
        <dbReference type="ARBA" id="ARBA00009820"/>
    </source>
</evidence>
<dbReference type="PANTHER" id="PTHR36842:SF1">
    <property type="entry name" value="PROTEIN TOLB"/>
    <property type="match status" value="1"/>
</dbReference>
<dbReference type="Proteomes" id="UP000031518">
    <property type="component" value="Unassembled WGS sequence"/>
</dbReference>
<dbReference type="PANTHER" id="PTHR36842">
    <property type="entry name" value="PROTEIN TOLB HOMOLOG"/>
    <property type="match status" value="1"/>
</dbReference>
<dbReference type="Pfam" id="PF07676">
    <property type="entry name" value="PD40"/>
    <property type="match status" value="3"/>
</dbReference>
<reference evidence="4 5" key="1">
    <citation type="submission" date="2013-12" db="EMBL/GenBank/DDBJ databases">
        <authorList>
            <person name="Stott M."/>
        </authorList>
    </citation>
    <scope>NUCLEOTIDE SEQUENCE [LARGE SCALE GENOMIC DNA]</scope>
    <source>
        <strain evidence="4 5">K22</strain>
    </source>
</reference>
<feature type="domain" description="LTD" evidence="3">
    <location>
        <begin position="1358"/>
        <end position="1541"/>
    </location>
</feature>
<dbReference type="InterPro" id="IPR011042">
    <property type="entry name" value="6-blade_b-propeller_TolB-like"/>
</dbReference>
<dbReference type="STRING" id="454194.PYK22_01607"/>
<dbReference type="OrthoDB" id="9811352at2"/>
<feature type="region of interest" description="Disordered" evidence="2">
    <location>
        <begin position="1524"/>
        <end position="1558"/>
    </location>
</feature>
<feature type="domain" description="LTD" evidence="3">
    <location>
        <begin position="984"/>
        <end position="1123"/>
    </location>
</feature>
<dbReference type="InterPro" id="IPR011659">
    <property type="entry name" value="WD40"/>
</dbReference>
<comment type="similarity">
    <text evidence="1">Belongs to the TolB family.</text>
</comment>
<reference evidence="4 5" key="2">
    <citation type="submission" date="2015-01" db="EMBL/GenBank/DDBJ databases">
        <title>Complete genome sequence of Pyrinomonas methylaliphatogenes type strain K22T.</title>
        <authorList>
            <person name="Lee K.C.Y."/>
            <person name="Power J.F."/>
            <person name="Dunfield P.F."/>
            <person name="Morgan X.C."/>
            <person name="Huttenhower C."/>
            <person name="Stott M.B."/>
        </authorList>
    </citation>
    <scope>NUCLEOTIDE SEQUENCE [LARGE SCALE GENOMIC DNA]</scope>
    <source>
        <strain evidence="4 5">K22</strain>
    </source>
</reference>
<gene>
    <name evidence="4" type="ORF">PYK22_01607</name>
</gene>
<dbReference type="EMBL" id="CBXV010000005">
    <property type="protein sequence ID" value="CDM65602.1"/>
    <property type="molecule type" value="Genomic_DNA"/>
</dbReference>
<dbReference type="InterPro" id="IPR003343">
    <property type="entry name" value="Big_2"/>
</dbReference>
<dbReference type="Gene3D" id="2.60.40.10">
    <property type="entry name" value="Immunoglobulins"/>
    <property type="match status" value="1"/>
</dbReference>
<dbReference type="PROSITE" id="PS51841">
    <property type="entry name" value="LTD"/>
    <property type="match status" value="3"/>
</dbReference>
<evidence type="ECO:0000313" key="5">
    <source>
        <dbReference type="Proteomes" id="UP000031518"/>
    </source>
</evidence>